<dbReference type="EMBL" id="JBGBPQ010000004">
    <property type="protein sequence ID" value="KAL1525090.1"/>
    <property type="molecule type" value="Genomic_DNA"/>
</dbReference>
<name>A0AB34JTC2_PRYPA</name>
<reference evidence="1 2" key="1">
    <citation type="journal article" date="2024" name="Science">
        <title>Giant polyketide synthase enzymes in the biosynthesis of giant marine polyether toxins.</title>
        <authorList>
            <person name="Fallon T.R."/>
            <person name="Shende V.V."/>
            <person name="Wierzbicki I.H."/>
            <person name="Pendleton A.L."/>
            <person name="Watervoot N.F."/>
            <person name="Auber R.P."/>
            <person name="Gonzalez D.J."/>
            <person name="Wisecaver J.H."/>
            <person name="Moore B.S."/>
        </authorList>
    </citation>
    <scope>NUCLEOTIDE SEQUENCE [LARGE SCALE GENOMIC DNA]</scope>
    <source>
        <strain evidence="1 2">12B1</strain>
    </source>
</reference>
<comment type="caution">
    <text evidence="1">The sequence shown here is derived from an EMBL/GenBank/DDBJ whole genome shotgun (WGS) entry which is preliminary data.</text>
</comment>
<organism evidence="1 2">
    <name type="scientific">Prymnesium parvum</name>
    <name type="common">Toxic golden alga</name>
    <dbReference type="NCBI Taxonomy" id="97485"/>
    <lineage>
        <taxon>Eukaryota</taxon>
        <taxon>Haptista</taxon>
        <taxon>Haptophyta</taxon>
        <taxon>Prymnesiophyceae</taxon>
        <taxon>Prymnesiales</taxon>
        <taxon>Prymnesiaceae</taxon>
        <taxon>Prymnesium</taxon>
    </lineage>
</organism>
<dbReference type="Proteomes" id="UP001515480">
    <property type="component" value="Unassembled WGS sequence"/>
</dbReference>
<protein>
    <submittedName>
        <fullName evidence="1">Uncharacterized protein</fullName>
    </submittedName>
</protein>
<dbReference type="AlphaFoldDB" id="A0AB34JTC2"/>
<gene>
    <name evidence="1" type="ORF">AB1Y20_019962</name>
</gene>
<accession>A0AB34JTC2</accession>
<proteinExistence type="predicted"/>
<evidence type="ECO:0000313" key="2">
    <source>
        <dbReference type="Proteomes" id="UP001515480"/>
    </source>
</evidence>
<evidence type="ECO:0000313" key="1">
    <source>
        <dbReference type="EMBL" id="KAL1525090.1"/>
    </source>
</evidence>
<keyword evidence="2" id="KW-1185">Reference proteome</keyword>
<sequence>MAAAAARRRCRRTAAVVQAAARGWGTLRPPDCRLLASAQALGACAHHPASTLDLCVAPTASGTPTPFCARRACVLRPSLSAPMVSASSSCCLALLHPLRSPLSPSFLSLPAGRRSVCPSFATPHSARPVYRPHSFWNADLLCTPSVRSASAAVCASSLRVVLSVSRNGTPASSCLAPSSLPSAPLRLLAALDLSVAHTASGTPTPSVHAKRVFCVRCCPRQLSEHRAASLGRCQLSGQSVPLGRS</sequence>